<keyword evidence="4" id="KW-0238">DNA-binding</keyword>
<organism evidence="10 11">
    <name type="scientific">Deinandra increscens subsp. villosa</name>
    <dbReference type="NCBI Taxonomy" id="3103831"/>
    <lineage>
        <taxon>Eukaryota</taxon>
        <taxon>Viridiplantae</taxon>
        <taxon>Streptophyta</taxon>
        <taxon>Embryophyta</taxon>
        <taxon>Tracheophyta</taxon>
        <taxon>Spermatophyta</taxon>
        <taxon>Magnoliopsida</taxon>
        <taxon>eudicotyledons</taxon>
        <taxon>Gunneridae</taxon>
        <taxon>Pentapetalae</taxon>
        <taxon>asterids</taxon>
        <taxon>campanulids</taxon>
        <taxon>Asterales</taxon>
        <taxon>Asteraceae</taxon>
        <taxon>Asteroideae</taxon>
        <taxon>Heliantheae alliance</taxon>
        <taxon>Madieae</taxon>
        <taxon>Madiinae</taxon>
        <taxon>Deinandra</taxon>
    </lineage>
</organism>
<dbReference type="InterPro" id="IPR051953">
    <property type="entry name" value="Plant_SW-associated_TFs"/>
</dbReference>
<feature type="compositionally biased region" description="Polar residues" evidence="7">
    <location>
        <begin position="124"/>
        <end position="161"/>
    </location>
</feature>
<keyword evidence="11" id="KW-1185">Reference proteome</keyword>
<evidence type="ECO:0000256" key="4">
    <source>
        <dbReference type="ARBA" id="ARBA00023125"/>
    </source>
</evidence>
<dbReference type="InterPro" id="IPR017930">
    <property type="entry name" value="Myb_dom"/>
</dbReference>
<dbReference type="AlphaFoldDB" id="A0AAP0CXD0"/>
<protein>
    <recommendedName>
        <fullName evidence="12">Homeodomain-like protein</fullName>
    </recommendedName>
</protein>
<comment type="subcellular location">
    <subcellularLocation>
        <location evidence="1">Nucleus</location>
    </subcellularLocation>
</comment>
<keyword evidence="5" id="KW-0804">Transcription</keyword>
<dbReference type="GO" id="GO:0003677">
    <property type="term" value="F:DNA binding"/>
    <property type="evidence" value="ECO:0007669"/>
    <property type="project" value="UniProtKB-KW"/>
</dbReference>
<evidence type="ECO:0008006" key="12">
    <source>
        <dbReference type="Google" id="ProtNLM"/>
    </source>
</evidence>
<dbReference type="EMBL" id="JBCNJP010000019">
    <property type="protein sequence ID" value="KAK9061967.1"/>
    <property type="molecule type" value="Genomic_DNA"/>
</dbReference>
<evidence type="ECO:0000256" key="7">
    <source>
        <dbReference type="SAM" id="MobiDB-lite"/>
    </source>
</evidence>
<feature type="region of interest" description="Disordered" evidence="7">
    <location>
        <begin position="104"/>
        <end position="174"/>
    </location>
</feature>
<dbReference type="FunFam" id="1.10.10.60:FF:000001">
    <property type="entry name" value="MYB-related transcription factor"/>
    <property type="match status" value="1"/>
</dbReference>
<dbReference type="GO" id="GO:0005634">
    <property type="term" value="C:nucleus"/>
    <property type="evidence" value="ECO:0007669"/>
    <property type="project" value="UniProtKB-SubCell"/>
</dbReference>
<dbReference type="InterPro" id="IPR009057">
    <property type="entry name" value="Homeodomain-like_sf"/>
</dbReference>
<dbReference type="Gene3D" id="1.10.10.60">
    <property type="entry name" value="Homeodomain-like"/>
    <property type="match status" value="2"/>
</dbReference>
<evidence type="ECO:0000313" key="10">
    <source>
        <dbReference type="EMBL" id="KAK9061967.1"/>
    </source>
</evidence>
<evidence type="ECO:0000256" key="5">
    <source>
        <dbReference type="ARBA" id="ARBA00023163"/>
    </source>
</evidence>
<reference evidence="10 11" key="1">
    <citation type="submission" date="2024-04" db="EMBL/GenBank/DDBJ databases">
        <title>The reference genome of an endangered Asteraceae, Deinandra increscens subsp. villosa, native to the Central Coast of California.</title>
        <authorList>
            <person name="Guilliams M."/>
            <person name="Hasenstab-Lehman K."/>
            <person name="Meyer R."/>
            <person name="Mcevoy S."/>
        </authorList>
    </citation>
    <scope>NUCLEOTIDE SEQUENCE [LARGE SCALE GENOMIC DNA]</scope>
    <source>
        <tissue evidence="10">Leaf</tissue>
    </source>
</reference>
<dbReference type="CDD" id="cd00167">
    <property type="entry name" value="SANT"/>
    <property type="match status" value="2"/>
</dbReference>
<comment type="caution">
    <text evidence="10">The sequence shown here is derived from an EMBL/GenBank/DDBJ whole genome shotgun (WGS) entry which is preliminary data.</text>
</comment>
<feature type="domain" description="HTH myb-type" evidence="9">
    <location>
        <begin position="55"/>
        <end position="109"/>
    </location>
</feature>
<gene>
    <name evidence="10" type="ORF">SSX86_019151</name>
</gene>
<dbReference type="PANTHER" id="PTHR47997:SF28">
    <property type="entry name" value="TRANSCRIPTION FACTOR MYB15-LIKE"/>
    <property type="match status" value="1"/>
</dbReference>
<accession>A0AAP0CXD0</accession>
<feature type="domain" description="Myb-like" evidence="8">
    <location>
        <begin position="2"/>
        <end position="54"/>
    </location>
</feature>
<evidence type="ECO:0000259" key="8">
    <source>
        <dbReference type="PROSITE" id="PS50090"/>
    </source>
</evidence>
<dbReference type="InterPro" id="IPR001005">
    <property type="entry name" value="SANT/Myb"/>
</dbReference>
<name>A0AAP0CXD0_9ASTR</name>
<proteinExistence type="predicted"/>
<feature type="domain" description="HTH myb-type" evidence="9">
    <location>
        <begin position="2"/>
        <end position="54"/>
    </location>
</feature>
<evidence type="ECO:0000313" key="11">
    <source>
        <dbReference type="Proteomes" id="UP001408789"/>
    </source>
</evidence>
<evidence type="ECO:0000256" key="3">
    <source>
        <dbReference type="ARBA" id="ARBA00023015"/>
    </source>
</evidence>
<evidence type="ECO:0000256" key="6">
    <source>
        <dbReference type="ARBA" id="ARBA00023242"/>
    </source>
</evidence>
<dbReference type="PANTHER" id="PTHR47997">
    <property type="entry name" value="MYB DOMAIN PROTEIN 55"/>
    <property type="match status" value="1"/>
</dbReference>
<dbReference type="PROSITE" id="PS51294">
    <property type="entry name" value="HTH_MYB"/>
    <property type="match status" value="2"/>
</dbReference>
<keyword evidence="6" id="KW-0539">Nucleus</keyword>
<feature type="domain" description="Myb-like" evidence="8">
    <location>
        <begin position="55"/>
        <end position="105"/>
    </location>
</feature>
<dbReference type="PROSITE" id="PS50090">
    <property type="entry name" value="MYB_LIKE"/>
    <property type="match status" value="2"/>
</dbReference>
<dbReference type="Proteomes" id="UP001408789">
    <property type="component" value="Unassembled WGS sequence"/>
</dbReference>
<evidence type="ECO:0000259" key="9">
    <source>
        <dbReference type="PROSITE" id="PS51294"/>
    </source>
</evidence>
<keyword evidence="3" id="KW-0805">Transcription regulation</keyword>
<dbReference type="SUPFAM" id="SSF46689">
    <property type="entry name" value="Homeodomain-like"/>
    <property type="match status" value="1"/>
</dbReference>
<evidence type="ECO:0000256" key="1">
    <source>
        <dbReference type="ARBA" id="ARBA00004123"/>
    </source>
</evidence>
<sequence>MKSDLKKGLWSAEEDQKLISYINRYGIWNWSQMPKFVGLSRSGKSCRLRWMNHLKPNLKRGEFSKEEEESILHFHSLLGNKWSAIASKLPGRTDNDVKNHWHAHLKKRGSDQNRLRKKTKQNDDNSSVPPFENKNIQQPAESNFSFENDIVSSSWSTTTSKDPGVEFRDDSGSSGTFDDDLQCFWDQLCPVENLELRNINDHNMMMDAFSDIVFQDSTNDPVSLYTFYDNDYNCSLLSAP</sequence>
<evidence type="ECO:0000256" key="2">
    <source>
        <dbReference type="ARBA" id="ARBA00022737"/>
    </source>
</evidence>
<dbReference type="Pfam" id="PF00249">
    <property type="entry name" value="Myb_DNA-binding"/>
    <property type="match status" value="2"/>
</dbReference>
<keyword evidence="2" id="KW-0677">Repeat</keyword>
<dbReference type="SMART" id="SM00717">
    <property type="entry name" value="SANT"/>
    <property type="match status" value="2"/>
</dbReference>